<evidence type="ECO:0000256" key="1">
    <source>
        <dbReference type="SAM" id="Phobius"/>
    </source>
</evidence>
<keyword evidence="1" id="KW-1133">Transmembrane helix</keyword>
<gene>
    <name evidence="2" type="ORF">GD597_04720</name>
</gene>
<name>A0A8J8JVY2_9BACT</name>
<protein>
    <submittedName>
        <fullName evidence="2">Uncharacterized protein</fullName>
    </submittedName>
</protein>
<dbReference type="RefSeq" id="WP_171606681.1">
    <property type="nucleotide sequence ID" value="NZ_WHPF01000003.1"/>
</dbReference>
<organism evidence="2 3">
    <name type="scientific">Limnovirga soli</name>
    <dbReference type="NCBI Taxonomy" id="2656915"/>
    <lineage>
        <taxon>Bacteria</taxon>
        <taxon>Pseudomonadati</taxon>
        <taxon>Bacteroidota</taxon>
        <taxon>Chitinophagia</taxon>
        <taxon>Chitinophagales</taxon>
        <taxon>Chitinophagaceae</taxon>
        <taxon>Limnovirga</taxon>
    </lineage>
</organism>
<keyword evidence="1" id="KW-0812">Transmembrane</keyword>
<comment type="caution">
    <text evidence="2">The sequence shown here is derived from an EMBL/GenBank/DDBJ whole genome shotgun (WGS) entry which is preliminary data.</text>
</comment>
<keyword evidence="1" id="KW-0472">Membrane</keyword>
<dbReference type="AlphaFoldDB" id="A0A8J8JVY2"/>
<keyword evidence="3" id="KW-1185">Reference proteome</keyword>
<sequence>MSHTAAAVNQATIQQWLQSKMEPAAIEQQLATQGLDEASIALHVQEYKRVRNAKKQLTGFVCMGIGAMLGFISCVTTLINPFPDLYYAILYGLTGLAIVVIFIGLYFVFE</sequence>
<feature type="transmembrane region" description="Helical" evidence="1">
    <location>
        <begin position="85"/>
        <end position="109"/>
    </location>
</feature>
<feature type="transmembrane region" description="Helical" evidence="1">
    <location>
        <begin position="57"/>
        <end position="79"/>
    </location>
</feature>
<evidence type="ECO:0000313" key="2">
    <source>
        <dbReference type="EMBL" id="NNV54756.1"/>
    </source>
</evidence>
<reference evidence="2" key="1">
    <citation type="submission" date="2019-10" db="EMBL/GenBank/DDBJ databases">
        <title>Draft genome sequence of Panacibacter sp. KCS-6.</title>
        <authorList>
            <person name="Yim K.J."/>
        </authorList>
    </citation>
    <scope>NUCLEOTIDE SEQUENCE</scope>
    <source>
        <strain evidence="2">KCS-6</strain>
    </source>
</reference>
<dbReference type="EMBL" id="WHPF01000003">
    <property type="protein sequence ID" value="NNV54756.1"/>
    <property type="molecule type" value="Genomic_DNA"/>
</dbReference>
<accession>A0A8J8JVY2</accession>
<evidence type="ECO:0000313" key="3">
    <source>
        <dbReference type="Proteomes" id="UP000598971"/>
    </source>
</evidence>
<dbReference type="Proteomes" id="UP000598971">
    <property type="component" value="Unassembled WGS sequence"/>
</dbReference>
<proteinExistence type="predicted"/>